<reference evidence="7 8" key="1">
    <citation type="submission" date="2023-05" db="EMBL/GenBank/DDBJ databases">
        <title>Comparative genomics reveals the evidence of polycyclic aromatic hydrocarbons degradation in moderately halophilic genus Pontibacillus.</title>
        <authorList>
            <person name="Yang H."/>
            <person name="Qian Z."/>
        </authorList>
    </citation>
    <scope>NUCLEOTIDE SEQUENCE [LARGE SCALE GENOMIC DNA]</scope>
    <source>
        <strain evidence="8">HN14</strain>
    </source>
</reference>
<dbReference type="InterPro" id="IPR014284">
    <property type="entry name" value="RNA_pol_sigma-70_dom"/>
</dbReference>
<dbReference type="NCBIfam" id="TIGR02937">
    <property type="entry name" value="sigma70-ECF"/>
    <property type="match status" value="1"/>
</dbReference>
<proteinExistence type="inferred from homology"/>
<evidence type="ECO:0000259" key="6">
    <source>
        <dbReference type="Pfam" id="PF08281"/>
    </source>
</evidence>
<name>A0ABY8V1G6_9BACI</name>
<dbReference type="RefSeq" id="WP_284526753.1">
    <property type="nucleotide sequence ID" value="NZ_CP126446.1"/>
</dbReference>
<accession>A0ABY8V1G6</accession>
<keyword evidence="2" id="KW-0805">Transcription regulation</keyword>
<dbReference type="EMBL" id="CP126446">
    <property type="protein sequence ID" value="WIF98579.1"/>
    <property type="molecule type" value="Genomic_DNA"/>
</dbReference>
<protein>
    <submittedName>
        <fullName evidence="7">Sigma-70 family RNA polymerase sigma factor</fullName>
    </submittedName>
</protein>
<evidence type="ECO:0000259" key="5">
    <source>
        <dbReference type="Pfam" id="PF04542"/>
    </source>
</evidence>
<sequence length="194" mass="23052">MYASSIRVDLKRREGSLIQDERLIEKVKAGHQQALRLLIERYKGHVFKVTYSVVRDEKEAEDLAQETFMKMVDALPSYQSQGFKTWLSRIAMNKAIDFKRKKARQKEDLSHDVLEYERSKSAEQVWLEHEKVTAVSQSIQSLPANYQGVVQAYYIDGKSYREIAREQALEEKTVEMRLYRARKWMKQHWKEDEF</sequence>
<evidence type="ECO:0000256" key="3">
    <source>
        <dbReference type="ARBA" id="ARBA00023082"/>
    </source>
</evidence>
<dbReference type="Proteomes" id="UP001236652">
    <property type="component" value="Chromosome"/>
</dbReference>
<dbReference type="InterPro" id="IPR013249">
    <property type="entry name" value="RNA_pol_sigma70_r4_t2"/>
</dbReference>
<feature type="domain" description="RNA polymerase sigma-70 region 2" evidence="5">
    <location>
        <begin position="38"/>
        <end position="104"/>
    </location>
</feature>
<organism evidence="7 8">
    <name type="scientific">Pontibacillus chungwhensis</name>
    <dbReference type="NCBI Taxonomy" id="265426"/>
    <lineage>
        <taxon>Bacteria</taxon>
        <taxon>Bacillati</taxon>
        <taxon>Bacillota</taxon>
        <taxon>Bacilli</taxon>
        <taxon>Bacillales</taxon>
        <taxon>Bacillaceae</taxon>
        <taxon>Pontibacillus</taxon>
    </lineage>
</organism>
<keyword evidence="3" id="KW-0731">Sigma factor</keyword>
<dbReference type="Gene3D" id="1.10.1740.10">
    <property type="match status" value="1"/>
</dbReference>
<evidence type="ECO:0000313" key="7">
    <source>
        <dbReference type="EMBL" id="WIF98579.1"/>
    </source>
</evidence>
<keyword evidence="8" id="KW-1185">Reference proteome</keyword>
<dbReference type="CDD" id="cd06171">
    <property type="entry name" value="Sigma70_r4"/>
    <property type="match status" value="1"/>
</dbReference>
<dbReference type="InterPro" id="IPR036388">
    <property type="entry name" value="WH-like_DNA-bd_sf"/>
</dbReference>
<dbReference type="Pfam" id="PF04542">
    <property type="entry name" value="Sigma70_r2"/>
    <property type="match status" value="1"/>
</dbReference>
<evidence type="ECO:0000313" key="8">
    <source>
        <dbReference type="Proteomes" id="UP001236652"/>
    </source>
</evidence>
<dbReference type="SUPFAM" id="SSF88946">
    <property type="entry name" value="Sigma2 domain of RNA polymerase sigma factors"/>
    <property type="match status" value="1"/>
</dbReference>
<comment type="similarity">
    <text evidence="1">Belongs to the sigma-70 factor family. ECF subfamily.</text>
</comment>
<dbReference type="Gene3D" id="1.10.10.10">
    <property type="entry name" value="Winged helix-like DNA-binding domain superfamily/Winged helix DNA-binding domain"/>
    <property type="match status" value="1"/>
</dbReference>
<keyword evidence="4" id="KW-0804">Transcription</keyword>
<evidence type="ECO:0000256" key="1">
    <source>
        <dbReference type="ARBA" id="ARBA00010641"/>
    </source>
</evidence>
<dbReference type="InterPro" id="IPR013324">
    <property type="entry name" value="RNA_pol_sigma_r3/r4-like"/>
</dbReference>
<gene>
    <name evidence="7" type="ORF">QNI29_02605</name>
</gene>
<dbReference type="InterPro" id="IPR007627">
    <property type="entry name" value="RNA_pol_sigma70_r2"/>
</dbReference>
<dbReference type="PANTHER" id="PTHR43133:SF51">
    <property type="entry name" value="RNA POLYMERASE SIGMA FACTOR"/>
    <property type="match status" value="1"/>
</dbReference>
<dbReference type="PANTHER" id="PTHR43133">
    <property type="entry name" value="RNA POLYMERASE ECF-TYPE SIGMA FACTO"/>
    <property type="match status" value="1"/>
</dbReference>
<dbReference type="SUPFAM" id="SSF88659">
    <property type="entry name" value="Sigma3 and sigma4 domains of RNA polymerase sigma factors"/>
    <property type="match status" value="1"/>
</dbReference>
<dbReference type="InterPro" id="IPR013325">
    <property type="entry name" value="RNA_pol_sigma_r2"/>
</dbReference>
<dbReference type="Pfam" id="PF08281">
    <property type="entry name" value="Sigma70_r4_2"/>
    <property type="match status" value="1"/>
</dbReference>
<evidence type="ECO:0000256" key="2">
    <source>
        <dbReference type="ARBA" id="ARBA00023015"/>
    </source>
</evidence>
<dbReference type="InterPro" id="IPR039425">
    <property type="entry name" value="RNA_pol_sigma-70-like"/>
</dbReference>
<feature type="domain" description="RNA polymerase sigma factor 70 region 4 type 2" evidence="6">
    <location>
        <begin position="135"/>
        <end position="185"/>
    </location>
</feature>
<evidence type="ECO:0000256" key="4">
    <source>
        <dbReference type="ARBA" id="ARBA00023163"/>
    </source>
</evidence>